<proteinExistence type="predicted"/>
<evidence type="ECO:0000313" key="1">
    <source>
        <dbReference type="EMBL" id="CAG6547041.1"/>
    </source>
</evidence>
<dbReference type="EMBL" id="HBUE01235545">
    <property type="protein sequence ID" value="CAG6547041.1"/>
    <property type="molecule type" value="Transcribed_RNA"/>
</dbReference>
<accession>A0A8D8MZT3</accession>
<dbReference type="EMBL" id="HBUE01342459">
    <property type="protein sequence ID" value="CAG6599227.1"/>
    <property type="molecule type" value="Transcribed_RNA"/>
</dbReference>
<protein>
    <submittedName>
        <fullName evidence="1">(northern house mosquito) hypothetical protein</fullName>
    </submittedName>
</protein>
<name>A0A8D8MZT3_CULPI</name>
<sequence length="230" mass="24799">MAAATAATPFPLTRCAGSDTSGIDWKFVSSRSRCSSVRAGDCCTIDCTLCSVSSARSIASYCRLASPRAWCQLALISRVALFCCIAASCCSFSQRRAFSFGISLQACTTWPIRSFSGMESFSFHSLSALMTSSRLIVKMLAFCCCCCLLLLQSVLSWQMSSLSLSISCRWLTSSALLLVSSLLRATSCWDASASSSFSLTFNSSYSLARSWISSLVSASLFLCTTSSWMQ</sequence>
<reference evidence="1" key="1">
    <citation type="submission" date="2021-05" db="EMBL/GenBank/DDBJ databases">
        <authorList>
            <person name="Alioto T."/>
            <person name="Alioto T."/>
            <person name="Gomez Garrido J."/>
        </authorList>
    </citation>
    <scope>NUCLEOTIDE SEQUENCE</scope>
</reference>
<organism evidence="1">
    <name type="scientific">Culex pipiens</name>
    <name type="common">House mosquito</name>
    <dbReference type="NCBI Taxonomy" id="7175"/>
    <lineage>
        <taxon>Eukaryota</taxon>
        <taxon>Metazoa</taxon>
        <taxon>Ecdysozoa</taxon>
        <taxon>Arthropoda</taxon>
        <taxon>Hexapoda</taxon>
        <taxon>Insecta</taxon>
        <taxon>Pterygota</taxon>
        <taxon>Neoptera</taxon>
        <taxon>Endopterygota</taxon>
        <taxon>Diptera</taxon>
        <taxon>Nematocera</taxon>
        <taxon>Culicoidea</taxon>
        <taxon>Culicidae</taxon>
        <taxon>Culicinae</taxon>
        <taxon>Culicini</taxon>
        <taxon>Culex</taxon>
        <taxon>Culex</taxon>
    </lineage>
</organism>
<dbReference type="AlphaFoldDB" id="A0A8D8MZT3"/>